<keyword evidence="4" id="KW-0472">Membrane</keyword>
<dbReference type="Pfam" id="PF13675">
    <property type="entry name" value="PilJ"/>
    <property type="match status" value="2"/>
</dbReference>
<gene>
    <name evidence="6" type="ORF">MNB_SV-9-106</name>
</gene>
<evidence type="ECO:0000259" key="5">
    <source>
        <dbReference type="Pfam" id="PF13675"/>
    </source>
</evidence>
<evidence type="ECO:0000256" key="4">
    <source>
        <dbReference type="ARBA" id="ARBA00023136"/>
    </source>
</evidence>
<protein>
    <submittedName>
        <fullName evidence="6">Nitric oxide-responding transcriptional regulator Dnr (Crp/Fnr family)</fullName>
    </submittedName>
</protein>
<dbReference type="AlphaFoldDB" id="A0A1W1BRV2"/>
<dbReference type="GO" id="GO:0016020">
    <property type="term" value="C:membrane"/>
    <property type="evidence" value="ECO:0007669"/>
    <property type="project" value="UniProtKB-SubCell"/>
</dbReference>
<name>A0A1W1BRV2_9ZZZZ</name>
<evidence type="ECO:0000256" key="3">
    <source>
        <dbReference type="ARBA" id="ARBA00022989"/>
    </source>
</evidence>
<evidence type="ECO:0000313" key="6">
    <source>
        <dbReference type="EMBL" id="SFV56181.1"/>
    </source>
</evidence>
<evidence type="ECO:0000256" key="1">
    <source>
        <dbReference type="ARBA" id="ARBA00004141"/>
    </source>
</evidence>
<reference evidence="6" key="1">
    <citation type="submission" date="2016-10" db="EMBL/GenBank/DDBJ databases">
        <authorList>
            <person name="de Groot N.N."/>
        </authorList>
    </citation>
    <scope>NUCLEOTIDE SEQUENCE</scope>
</reference>
<dbReference type="EMBL" id="FPHG01000030">
    <property type="protein sequence ID" value="SFV56181.1"/>
    <property type="molecule type" value="Genomic_DNA"/>
</dbReference>
<proteinExistence type="predicted"/>
<organism evidence="6">
    <name type="scientific">hydrothermal vent metagenome</name>
    <dbReference type="NCBI Taxonomy" id="652676"/>
    <lineage>
        <taxon>unclassified sequences</taxon>
        <taxon>metagenomes</taxon>
        <taxon>ecological metagenomes</taxon>
    </lineage>
</organism>
<dbReference type="InterPro" id="IPR029095">
    <property type="entry name" value="NarX-like_N"/>
</dbReference>
<feature type="domain" description="NarX-like N-terminal" evidence="5">
    <location>
        <begin position="131"/>
        <end position="214"/>
    </location>
</feature>
<accession>A0A1W1BRV2</accession>
<feature type="domain" description="NarX-like N-terminal" evidence="5">
    <location>
        <begin position="23"/>
        <end position="72"/>
    </location>
</feature>
<keyword evidence="2" id="KW-0812">Transmembrane</keyword>
<evidence type="ECO:0000256" key="2">
    <source>
        <dbReference type="ARBA" id="ARBA00022692"/>
    </source>
</evidence>
<comment type="subcellular location">
    <subcellularLocation>
        <location evidence="1">Membrane</location>
        <topology evidence="1">Multi-pass membrane protein</topology>
    </subcellularLocation>
</comment>
<sequence length="253" mass="28647">MITKTIKVITIGTLCISSFLYSGNNIIDMAGKQRMLSQKMAKDYFYIGKKINRSKASKELKTSLIKFKETQKKMNSDIKDGEIKNLISFVDMSLNEFESISKEKYSLDNGIILLDLSESLLEGSDYIVKALTKGKSSNHIIDIAGKERMLSQRIAKYYIAYQSGIKDDNALAQMKESVDEFNKILKELLANKTNTPQINRDLASVNTMWKIVEKFYLNIEKGGLPKIVYSTTTDISTQMDDIVGLYVKSLEVK</sequence>
<keyword evidence="3" id="KW-1133">Transmembrane helix</keyword>